<evidence type="ECO:0000313" key="3">
    <source>
        <dbReference type="Proteomes" id="UP000053766"/>
    </source>
</evidence>
<evidence type="ECO:0000313" key="2">
    <source>
        <dbReference type="EMBL" id="KJH53410.1"/>
    </source>
</evidence>
<feature type="transmembrane region" description="Helical" evidence="1">
    <location>
        <begin position="6"/>
        <end position="25"/>
    </location>
</feature>
<dbReference type="Proteomes" id="UP000053766">
    <property type="component" value="Unassembled WGS sequence"/>
</dbReference>
<evidence type="ECO:0000256" key="1">
    <source>
        <dbReference type="SAM" id="Phobius"/>
    </source>
</evidence>
<accession>A0A0D8Y9J6</accession>
<reference evidence="2 3" key="1">
    <citation type="submission" date="2013-11" db="EMBL/GenBank/DDBJ databases">
        <title>Draft genome of the bovine lungworm Dictyocaulus viviparus.</title>
        <authorList>
            <person name="Mitreva M."/>
        </authorList>
    </citation>
    <scope>NUCLEOTIDE SEQUENCE [LARGE SCALE GENOMIC DNA]</scope>
    <source>
        <strain evidence="2 3">HannoverDv2000</strain>
    </source>
</reference>
<proteinExistence type="predicted"/>
<organism evidence="2 3">
    <name type="scientific">Dictyocaulus viviparus</name>
    <name type="common">Bovine lungworm</name>
    <dbReference type="NCBI Taxonomy" id="29172"/>
    <lineage>
        <taxon>Eukaryota</taxon>
        <taxon>Metazoa</taxon>
        <taxon>Ecdysozoa</taxon>
        <taxon>Nematoda</taxon>
        <taxon>Chromadorea</taxon>
        <taxon>Rhabditida</taxon>
        <taxon>Rhabditina</taxon>
        <taxon>Rhabditomorpha</taxon>
        <taxon>Strongyloidea</taxon>
        <taxon>Metastrongylidae</taxon>
        <taxon>Dictyocaulus</taxon>
    </lineage>
</organism>
<keyword evidence="1" id="KW-1133">Transmembrane helix</keyword>
<reference evidence="3" key="2">
    <citation type="journal article" date="2016" name="Sci. Rep.">
        <title>Dictyocaulus viviparus genome, variome and transcriptome elucidate lungworm biology and support future intervention.</title>
        <authorList>
            <person name="McNulty S.N."/>
            <person name="Strube C."/>
            <person name="Rosa B.A."/>
            <person name="Martin J.C."/>
            <person name="Tyagi R."/>
            <person name="Choi Y.J."/>
            <person name="Wang Q."/>
            <person name="Hallsworth Pepin K."/>
            <person name="Zhang X."/>
            <person name="Ozersky P."/>
            <person name="Wilson R.K."/>
            <person name="Sternberg P.W."/>
            <person name="Gasser R.B."/>
            <person name="Mitreva M."/>
        </authorList>
    </citation>
    <scope>NUCLEOTIDE SEQUENCE [LARGE SCALE GENOMIC DNA]</scope>
    <source>
        <strain evidence="3">HannoverDv2000</strain>
    </source>
</reference>
<dbReference type="EMBL" id="KN716152">
    <property type="protein sequence ID" value="KJH53410.1"/>
    <property type="molecule type" value="Genomic_DNA"/>
</dbReference>
<name>A0A0D8Y9J6_DICVI</name>
<sequence>MISRVNIYEYICILFAYFIYTKFLYKCRKNQLDRLRIVHVEITGVFFFRGPRTC</sequence>
<keyword evidence="3" id="KW-1185">Reference proteome</keyword>
<dbReference type="AlphaFoldDB" id="A0A0D8Y9J6"/>
<keyword evidence="1" id="KW-0472">Membrane</keyword>
<protein>
    <submittedName>
        <fullName evidence="2">Uncharacterized protein</fullName>
    </submittedName>
</protein>
<keyword evidence="1" id="KW-0812">Transmembrane</keyword>
<gene>
    <name evidence="2" type="ORF">DICVIV_00348</name>
</gene>